<dbReference type="EMBL" id="JABXBU010002072">
    <property type="protein sequence ID" value="KAF8777714.1"/>
    <property type="molecule type" value="Genomic_DNA"/>
</dbReference>
<reference evidence="1" key="1">
    <citation type="journal article" date="2020" name="bioRxiv">
        <title>Chromosome-level reference genome of the European wasp spider Argiope bruennichi: a resource for studies on range expansion and evolutionary adaptation.</title>
        <authorList>
            <person name="Sheffer M.M."/>
            <person name="Hoppe A."/>
            <person name="Krehenwinkel H."/>
            <person name="Uhl G."/>
            <person name="Kuss A.W."/>
            <person name="Jensen L."/>
            <person name="Jensen C."/>
            <person name="Gillespie R.G."/>
            <person name="Hoff K.J."/>
            <person name="Prost S."/>
        </authorList>
    </citation>
    <scope>NUCLEOTIDE SEQUENCE</scope>
</reference>
<protein>
    <submittedName>
        <fullName evidence="1">Uncharacterized protein</fullName>
    </submittedName>
</protein>
<evidence type="ECO:0000313" key="1">
    <source>
        <dbReference type="EMBL" id="KAF8777714.1"/>
    </source>
</evidence>
<dbReference type="Proteomes" id="UP000807504">
    <property type="component" value="Unassembled WGS sequence"/>
</dbReference>
<accession>A0A8T0ER15</accession>
<comment type="caution">
    <text evidence="1">The sequence shown here is derived from an EMBL/GenBank/DDBJ whole genome shotgun (WGS) entry which is preliminary data.</text>
</comment>
<organism evidence="1 2">
    <name type="scientific">Argiope bruennichi</name>
    <name type="common">Wasp spider</name>
    <name type="synonym">Aranea bruennichi</name>
    <dbReference type="NCBI Taxonomy" id="94029"/>
    <lineage>
        <taxon>Eukaryota</taxon>
        <taxon>Metazoa</taxon>
        <taxon>Ecdysozoa</taxon>
        <taxon>Arthropoda</taxon>
        <taxon>Chelicerata</taxon>
        <taxon>Arachnida</taxon>
        <taxon>Araneae</taxon>
        <taxon>Araneomorphae</taxon>
        <taxon>Entelegynae</taxon>
        <taxon>Araneoidea</taxon>
        <taxon>Araneidae</taxon>
        <taxon>Argiope</taxon>
    </lineage>
</organism>
<dbReference type="AlphaFoldDB" id="A0A8T0ER15"/>
<name>A0A8T0ER15_ARGBR</name>
<reference evidence="1" key="2">
    <citation type="submission" date="2020-06" db="EMBL/GenBank/DDBJ databases">
        <authorList>
            <person name="Sheffer M."/>
        </authorList>
    </citation>
    <scope>NUCLEOTIDE SEQUENCE</scope>
</reference>
<keyword evidence="2" id="KW-1185">Reference proteome</keyword>
<proteinExistence type="predicted"/>
<gene>
    <name evidence="1" type="ORF">HNY73_014529</name>
</gene>
<sequence>MLGEVLWSGHEYCSPSKHFRLIGETADTYLTRGLTSPGCFPPVWGGFYIVWFGDQGDSEWRVSQDFVKGLRSVIFFYRCA</sequence>
<evidence type="ECO:0000313" key="2">
    <source>
        <dbReference type="Proteomes" id="UP000807504"/>
    </source>
</evidence>